<sequence>MKDLIEQQLHNHEITKQLAQKILLKMIMLYPADRQVLKQIAFRENGSDGFCWERKKNIAWRNKQ</sequence>
<evidence type="ECO:0000313" key="1">
    <source>
        <dbReference type="EMBL" id="HGK63664.1"/>
    </source>
</evidence>
<proteinExistence type="predicted"/>
<reference evidence="1" key="1">
    <citation type="journal article" date="2020" name="mSystems">
        <title>Genome- and Community-Level Interaction Insights into Carbon Utilization and Element Cycling Functions of Hydrothermarchaeota in Hydrothermal Sediment.</title>
        <authorList>
            <person name="Zhou Z."/>
            <person name="Liu Y."/>
            <person name="Xu W."/>
            <person name="Pan J."/>
            <person name="Luo Z.H."/>
            <person name="Li M."/>
        </authorList>
    </citation>
    <scope>NUCLEOTIDE SEQUENCE [LARGE SCALE GENOMIC DNA]</scope>
    <source>
        <strain evidence="1">SpSt-697</strain>
    </source>
</reference>
<dbReference type="AlphaFoldDB" id="A0A7V3ZV00"/>
<protein>
    <submittedName>
        <fullName evidence="1">Uncharacterized protein</fullName>
    </submittedName>
</protein>
<comment type="caution">
    <text evidence="1">The sequence shown here is derived from an EMBL/GenBank/DDBJ whole genome shotgun (WGS) entry which is preliminary data.</text>
</comment>
<organism evidence="1">
    <name type="scientific">candidate division WOR-3 bacterium</name>
    <dbReference type="NCBI Taxonomy" id="2052148"/>
    <lineage>
        <taxon>Bacteria</taxon>
        <taxon>Bacteria division WOR-3</taxon>
    </lineage>
</organism>
<accession>A0A7V3ZV00</accession>
<gene>
    <name evidence="1" type="ORF">ENU74_03625</name>
</gene>
<dbReference type="EMBL" id="DTDR01000094">
    <property type="protein sequence ID" value="HGK63664.1"/>
    <property type="molecule type" value="Genomic_DNA"/>
</dbReference>
<name>A0A7V3ZV00_UNCW3</name>